<dbReference type="CDD" id="cd00037">
    <property type="entry name" value="CLECT"/>
    <property type="match status" value="1"/>
</dbReference>
<feature type="domain" description="G-protein coupled receptors family 2 profile 1" evidence="2">
    <location>
        <begin position="127"/>
        <end position="205"/>
    </location>
</feature>
<dbReference type="Proteomes" id="UP000694941">
    <property type="component" value="Unplaced"/>
</dbReference>
<name>A0ABM1T769_LIMPO</name>
<evidence type="ECO:0000313" key="3">
    <source>
        <dbReference type="Proteomes" id="UP000694941"/>
    </source>
</evidence>
<keyword evidence="3" id="KW-1185">Reference proteome</keyword>
<dbReference type="InterPro" id="IPR001879">
    <property type="entry name" value="GPCR_2_extracellular_dom"/>
</dbReference>
<feature type="non-terminal residue" evidence="4">
    <location>
        <position position="212"/>
    </location>
</feature>
<dbReference type="InterPro" id="IPR036445">
    <property type="entry name" value="GPCR_2_extracell_dom_sf"/>
</dbReference>
<evidence type="ECO:0000259" key="2">
    <source>
        <dbReference type="PROSITE" id="PS50227"/>
    </source>
</evidence>
<evidence type="ECO:0000313" key="4">
    <source>
        <dbReference type="RefSeq" id="XP_022251725.1"/>
    </source>
</evidence>
<dbReference type="GeneID" id="111087852"/>
<evidence type="ECO:0000256" key="1">
    <source>
        <dbReference type="SAM" id="SignalP"/>
    </source>
</evidence>
<accession>A0ABM1T769</accession>
<proteinExistence type="predicted"/>
<protein>
    <submittedName>
        <fullName evidence="4">Uncharacterized protein LOC111087852</fullName>
    </submittedName>
</protein>
<keyword evidence="1" id="KW-0732">Signal</keyword>
<feature type="chain" id="PRO_5047512091" evidence="1">
    <location>
        <begin position="27"/>
        <end position="212"/>
    </location>
</feature>
<dbReference type="InterPro" id="IPR016187">
    <property type="entry name" value="CTDL_fold"/>
</dbReference>
<dbReference type="Gene3D" id="3.10.100.10">
    <property type="entry name" value="Mannose-Binding Protein A, subunit A"/>
    <property type="match status" value="1"/>
</dbReference>
<dbReference type="InterPro" id="IPR016186">
    <property type="entry name" value="C-type_lectin-like/link_sf"/>
</dbReference>
<organism evidence="3 4">
    <name type="scientific">Limulus polyphemus</name>
    <name type="common">Atlantic horseshoe crab</name>
    <dbReference type="NCBI Taxonomy" id="6850"/>
    <lineage>
        <taxon>Eukaryota</taxon>
        <taxon>Metazoa</taxon>
        <taxon>Ecdysozoa</taxon>
        <taxon>Arthropoda</taxon>
        <taxon>Chelicerata</taxon>
        <taxon>Merostomata</taxon>
        <taxon>Xiphosura</taxon>
        <taxon>Limulidae</taxon>
        <taxon>Limulus</taxon>
    </lineage>
</organism>
<sequence>MYRFPRKVQNIFAILITLLYISTGQSQGTSFCTLNENASKCYSVFTQVTSWNDAVNMCREYNKQLLCTRSIESARVMINISKIYPTNNRIWILNMDCAGEPKECLTFKFGPKGGEYMVSCKEPAPFICQDKDSTTTKFSEIFTKPPVFCEAITSGNLHWPKEEVAKCTKQSCPEPAKGTARWCCGDQSGQRTTKYPDFSDCKTVEISRIWNK</sequence>
<dbReference type="Gene3D" id="4.10.1240.10">
    <property type="entry name" value="GPCR, family 2, extracellular hormone receptor domain"/>
    <property type="match status" value="1"/>
</dbReference>
<reference evidence="4" key="1">
    <citation type="submission" date="2025-08" db="UniProtKB">
        <authorList>
            <consortium name="RefSeq"/>
        </authorList>
    </citation>
    <scope>IDENTIFICATION</scope>
    <source>
        <tissue evidence="4">Muscle</tissue>
    </source>
</reference>
<gene>
    <name evidence="4" type="primary">LOC111087852</name>
</gene>
<dbReference type="PROSITE" id="PS50227">
    <property type="entry name" value="G_PROTEIN_RECEP_F2_3"/>
    <property type="match status" value="1"/>
</dbReference>
<feature type="signal peptide" evidence="1">
    <location>
        <begin position="1"/>
        <end position="26"/>
    </location>
</feature>
<dbReference type="RefSeq" id="XP_022251725.1">
    <property type="nucleotide sequence ID" value="XM_022396017.1"/>
</dbReference>
<dbReference type="SUPFAM" id="SSF56436">
    <property type="entry name" value="C-type lectin-like"/>
    <property type="match status" value="1"/>
</dbReference>